<dbReference type="RefSeq" id="WP_307042564.1">
    <property type="nucleotide sequence ID" value="NZ_JAUSYA010000001.1"/>
</dbReference>
<accession>A0ABU0PZ20</accession>
<evidence type="ECO:0000313" key="3">
    <source>
        <dbReference type="Proteomes" id="UP001243364"/>
    </source>
</evidence>
<keyword evidence="3" id="KW-1185">Reference proteome</keyword>
<feature type="transmembrane region" description="Helical" evidence="1">
    <location>
        <begin position="45"/>
        <end position="65"/>
    </location>
</feature>
<keyword evidence="1" id="KW-0472">Membrane</keyword>
<gene>
    <name evidence="2" type="ORF">QFZ56_002575</name>
</gene>
<keyword evidence="1" id="KW-0812">Transmembrane</keyword>
<name>A0ABU0PZ20_STRAH</name>
<proteinExistence type="predicted"/>
<reference evidence="2 3" key="1">
    <citation type="submission" date="2023-07" db="EMBL/GenBank/DDBJ databases">
        <title>Comparative genomics of wheat-associated soil bacteria to identify genetic determinants of phenazine resistance.</title>
        <authorList>
            <person name="Mouncey N."/>
        </authorList>
    </citation>
    <scope>NUCLEOTIDE SEQUENCE [LARGE SCALE GENOMIC DNA]</scope>
    <source>
        <strain evidence="2 3">W4I19-2</strain>
    </source>
</reference>
<evidence type="ECO:0000313" key="2">
    <source>
        <dbReference type="EMBL" id="MDQ0683612.1"/>
    </source>
</evidence>
<organism evidence="2 3">
    <name type="scientific">Streptomyces achromogenes</name>
    <dbReference type="NCBI Taxonomy" id="67255"/>
    <lineage>
        <taxon>Bacteria</taxon>
        <taxon>Bacillati</taxon>
        <taxon>Actinomycetota</taxon>
        <taxon>Actinomycetes</taxon>
        <taxon>Kitasatosporales</taxon>
        <taxon>Streptomycetaceae</taxon>
        <taxon>Streptomyces</taxon>
    </lineage>
</organism>
<sequence length="74" mass="7951">MTGLLCALILVAWRAGIVLMAASVTALLADEPLLRLGAERMPVAVALFFAVVIVFWPAAAIARMLDTLVNRERS</sequence>
<comment type="caution">
    <text evidence="2">The sequence shown here is derived from an EMBL/GenBank/DDBJ whole genome shotgun (WGS) entry which is preliminary data.</text>
</comment>
<dbReference type="EMBL" id="JAUSYA010000001">
    <property type="protein sequence ID" value="MDQ0683612.1"/>
    <property type="molecule type" value="Genomic_DNA"/>
</dbReference>
<dbReference type="Proteomes" id="UP001243364">
    <property type="component" value="Unassembled WGS sequence"/>
</dbReference>
<protein>
    <submittedName>
        <fullName evidence="2">Uncharacterized protein</fullName>
    </submittedName>
</protein>
<evidence type="ECO:0000256" key="1">
    <source>
        <dbReference type="SAM" id="Phobius"/>
    </source>
</evidence>
<keyword evidence="1" id="KW-1133">Transmembrane helix</keyword>